<keyword evidence="1" id="KW-0479">Metal-binding</keyword>
<dbReference type="InterPro" id="IPR052110">
    <property type="entry name" value="MCFD2-like"/>
</dbReference>
<evidence type="ECO:0000256" key="1">
    <source>
        <dbReference type="ARBA" id="ARBA00022723"/>
    </source>
</evidence>
<keyword evidence="2 6" id="KW-0732">Signal</keyword>
<evidence type="ECO:0000256" key="5">
    <source>
        <dbReference type="SAM" id="MobiDB-lite"/>
    </source>
</evidence>
<dbReference type="PANTHER" id="PTHR23104:SF15">
    <property type="entry name" value="CELL GROWTH REGULATOR WITH EF HAND DOMAIN PROTEIN 1"/>
    <property type="match status" value="1"/>
</dbReference>
<dbReference type="PROSITE" id="PS50222">
    <property type="entry name" value="EF_HAND_2"/>
    <property type="match status" value="1"/>
</dbReference>
<dbReference type="Proteomes" id="UP000002279">
    <property type="component" value="Unplaced"/>
</dbReference>
<accession>A0A6I8NL41</accession>
<feature type="region of interest" description="Disordered" evidence="5">
    <location>
        <begin position="30"/>
        <end position="55"/>
    </location>
</feature>
<proteinExistence type="predicted"/>
<dbReference type="Ensembl" id="ENSOANT00000073473.1">
    <property type="protein sequence ID" value="ENSOANP00000041387.1"/>
    <property type="gene ID" value="ENSOANG00000048809.1"/>
</dbReference>
<keyword evidence="9" id="KW-1185">Reference proteome</keyword>
<dbReference type="SUPFAM" id="SSF47473">
    <property type="entry name" value="EF-hand"/>
    <property type="match status" value="1"/>
</dbReference>
<organism evidence="8 9">
    <name type="scientific">Ornithorhynchus anatinus</name>
    <name type="common">Duckbill platypus</name>
    <dbReference type="NCBI Taxonomy" id="9258"/>
    <lineage>
        <taxon>Eukaryota</taxon>
        <taxon>Metazoa</taxon>
        <taxon>Chordata</taxon>
        <taxon>Craniata</taxon>
        <taxon>Vertebrata</taxon>
        <taxon>Euteleostomi</taxon>
        <taxon>Mammalia</taxon>
        <taxon>Monotremata</taxon>
        <taxon>Ornithorhynchidae</taxon>
        <taxon>Ornithorhynchus</taxon>
    </lineage>
</organism>
<reference evidence="8" key="1">
    <citation type="submission" date="2025-08" db="UniProtKB">
        <authorList>
            <consortium name="Ensembl"/>
        </authorList>
    </citation>
    <scope>IDENTIFICATION</scope>
    <source>
        <strain evidence="8">Glennie</strain>
    </source>
</reference>
<sequence length="262" mass="27634">TGLVSVAGKMLRLAWPPLLLLLFPSPGQTAPKDGGLRPDAAEWAKPLPDPFQPGQEQLRPLQTYLKGLEQAAGDPEHMGREQVLLYLLALHDYDQSGRLDGLELLDLLGAVLAPGEGALPPSTPQVIELVDTVLATRDSDGDGLLTPVELLALPGDTSEDQENRDSLAPALPSSEQVGKEVPEPADPLEQGTGETGELGEAVRAGREALELAGEAEQLGEATGGRGEDEGLGEGASEQGKLQGEFEGDVLEEVHSIHLENEM</sequence>
<dbReference type="InterPro" id="IPR018247">
    <property type="entry name" value="EF_Hand_1_Ca_BS"/>
</dbReference>
<dbReference type="Bgee" id="ENSOANG00000048809">
    <property type="expression patterns" value="Expressed in fibroblast and 5 other cell types or tissues"/>
</dbReference>
<dbReference type="GeneTree" id="ENSGT00940000154141"/>
<dbReference type="InterPro" id="IPR002048">
    <property type="entry name" value="EF_hand_dom"/>
</dbReference>
<feature type="compositionally biased region" description="Low complexity" evidence="5">
    <location>
        <begin position="210"/>
        <end position="220"/>
    </location>
</feature>
<reference evidence="8" key="2">
    <citation type="submission" date="2025-09" db="UniProtKB">
        <authorList>
            <consortium name="Ensembl"/>
        </authorList>
    </citation>
    <scope>IDENTIFICATION</scope>
    <source>
        <strain evidence="8">Glennie</strain>
    </source>
</reference>
<gene>
    <name evidence="8" type="primary">CGREF1</name>
</gene>
<evidence type="ECO:0000259" key="7">
    <source>
        <dbReference type="PROSITE" id="PS50222"/>
    </source>
</evidence>
<feature type="region of interest" description="Disordered" evidence="5">
    <location>
        <begin position="154"/>
        <end position="247"/>
    </location>
</feature>
<name>A0A6I8NL41_ORNAN</name>
<dbReference type="AlphaFoldDB" id="A0A6I8NL41"/>
<keyword evidence="3" id="KW-0677">Repeat</keyword>
<protein>
    <recommendedName>
        <fullName evidence="7">EF-hand domain-containing protein</fullName>
    </recommendedName>
</protein>
<keyword evidence="4" id="KW-0106">Calcium</keyword>
<dbReference type="PANTHER" id="PTHR23104">
    <property type="entry name" value="MULTIPLE COAGULATION FACTOR DEFICIENCY PROTEIN 2 NEURAL STEM CELL DERIVED NEURONAL SURVIVAL PROTEIN"/>
    <property type="match status" value="1"/>
</dbReference>
<feature type="domain" description="EF-hand" evidence="7">
    <location>
        <begin position="79"/>
        <end position="114"/>
    </location>
</feature>
<evidence type="ECO:0000256" key="4">
    <source>
        <dbReference type="ARBA" id="ARBA00022837"/>
    </source>
</evidence>
<evidence type="ECO:0000256" key="6">
    <source>
        <dbReference type="SAM" id="SignalP"/>
    </source>
</evidence>
<dbReference type="InterPro" id="IPR011992">
    <property type="entry name" value="EF-hand-dom_pair"/>
</dbReference>
<dbReference type="OMA" id="VHSIQLE"/>
<evidence type="ECO:0000313" key="9">
    <source>
        <dbReference type="Proteomes" id="UP000002279"/>
    </source>
</evidence>
<dbReference type="PROSITE" id="PS00018">
    <property type="entry name" value="EF_HAND_1"/>
    <property type="match status" value="2"/>
</dbReference>
<evidence type="ECO:0000256" key="2">
    <source>
        <dbReference type="ARBA" id="ARBA00022729"/>
    </source>
</evidence>
<evidence type="ECO:0000256" key="3">
    <source>
        <dbReference type="ARBA" id="ARBA00022737"/>
    </source>
</evidence>
<dbReference type="Gene3D" id="1.10.238.10">
    <property type="entry name" value="EF-hand"/>
    <property type="match status" value="1"/>
</dbReference>
<evidence type="ECO:0000313" key="8">
    <source>
        <dbReference type="Ensembl" id="ENSOANP00000041387.1"/>
    </source>
</evidence>
<feature type="chain" id="PRO_5026037016" description="EF-hand domain-containing protein" evidence="6">
    <location>
        <begin position="30"/>
        <end position="262"/>
    </location>
</feature>
<dbReference type="GO" id="GO:0005509">
    <property type="term" value="F:calcium ion binding"/>
    <property type="evidence" value="ECO:0007669"/>
    <property type="project" value="InterPro"/>
</dbReference>
<dbReference type="InParanoid" id="A0A6I8NL41"/>
<feature type="signal peptide" evidence="6">
    <location>
        <begin position="1"/>
        <end position="29"/>
    </location>
</feature>
<dbReference type="FunCoup" id="A0A6I8NL41">
    <property type="interactions" value="7"/>
</dbReference>